<keyword evidence="14" id="KW-0446">Lipid-binding</keyword>
<proteinExistence type="inferred from homology"/>
<keyword evidence="15 22" id="KW-0472">Membrane</keyword>
<feature type="transmembrane region" description="Helical" evidence="22">
    <location>
        <begin position="581"/>
        <end position="603"/>
    </location>
</feature>
<evidence type="ECO:0000256" key="7">
    <source>
        <dbReference type="ARBA" id="ARBA00022574"/>
    </source>
</evidence>
<evidence type="ECO:0000256" key="5">
    <source>
        <dbReference type="ARBA" id="ARBA00019541"/>
    </source>
</evidence>
<evidence type="ECO:0000256" key="11">
    <source>
        <dbReference type="ARBA" id="ARBA00022989"/>
    </source>
</evidence>
<feature type="domain" description="SSD" evidence="23">
    <location>
        <begin position="280"/>
        <end position="438"/>
    </location>
</feature>
<dbReference type="Gene3D" id="2.130.10.10">
    <property type="entry name" value="YVTN repeat-like/Quinoprotein amine dehydrogenase"/>
    <property type="match status" value="2"/>
</dbReference>
<keyword evidence="12" id="KW-0333">Golgi apparatus</keyword>
<dbReference type="GO" id="GO:0005789">
    <property type="term" value="C:endoplasmic reticulum membrane"/>
    <property type="evidence" value="ECO:0007669"/>
    <property type="project" value="UniProtKB-SubCell"/>
</dbReference>
<feature type="transmembrane region" description="Helical" evidence="22">
    <location>
        <begin position="277"/>
        <end position="297"/>
    </location>
</feature>
<evidence type="ECO:0000256" key="4">
    <source>
        <dbReference type="ARBA" id="ARBA00007410"/>
    </source>
</evidence>
<comment type="similarity">
    <text evidence="4">Belongs to the WD repeat SCAP family.</text>
</comment>
<keyword evidence="9" id="KW-0677">Repeat</keyword>
<organism evidence="24 25">
    <name type="scientific">Amphibalanus amphitrite</name>
    <name type="common">Striped barnacle</name>
    <name type="synonym">Balanus amphitrite</name>
    <dbReference type="NCBI Taxonomy" id="1232801"/>
    <lineage>
        <taxon>Eukaryota</taxon>
        <taxon>Metazoa</taxon>
        <taxon>Ecdysozoa</taxon>
        <taxon>Arthropoda</taxon>
        <taxon>Crustacea</taxon>
        <taxon>Multicrustacea</taxon>
        <taxon>Cirripedia</taxon>
        <taxon>Thoracica</taxon>
        <taxon>Thoracicalcarea</taxon>
        <taxon>Balanomorpha</taxon>
        <taxon>Balanoidea</taxon>
        <taxon>Balanidae</taxon>
        <taxon>Amphibalaninae</taxon>
        <taxon>Amphibalanus</taxon>
    </lineage>
</organism>
<evidence type="ECO:0000313" key="25">
    <source>
        <dbReference type="Proteomes" id="UP000440578"/>
    </source>
</evidence>
<dbReference type="SUPFAM" id="SSF82866">
    <property type="entry name" value="Multidrug efflux transporter AcrB transmembrane domain"/>
    <property type="match status" value="1"/>
</dbReference>
<keyword evidence="10" id="KW-0256">Endoplasmic reticulum</keyword>
<dbReference type="AlphaFoldDB" id="A0A6A4W6N4"/>
<feature type="region of interest" description="Disordered" evidence="21">
    <location>
        <begin position="685"/>
        <end position="713"/>
    </location>
</feature>
<sequence>MLPPGEDVTGGATGLPGRVAQMYYTYGLFAASHPKLLSSAVLTVAIICSIPVVNMHLPSNTPQELRTTGPAEEPSQPAPVWFREKPVVYIQQVLVRAAVTPWQSDMILTDAYRAPLSRVFALTESIANFQHGNGSVQDLCFRAEEPVFRSPALLDTHFPRYTCLLLSPAVLWGSDRAAFQQDSNIIETVVKQQKERFYKTTVSNLVFGVPAKETAFTRIYKRQRFLTYAVTVVLRKNDPELLAGLRHRLLELYPLHAAENGNLSSEHVHIFYPARTGVYELLPVALIYIILFIYIYFSVRKMESVKSKLAMSVSALVTVFATLMMSSGILIHHGLQQTLNSREVFPYLIVVVGFENVMVITESVSNTARDLNPRIRIAQGLSRQGWNITKNLFLEITILTIGILTFIPLIQEFCMLAVVGMCCDFFLQLGFFAATLSIDTSLQTALEDEEPAGEPSYADLRLRFPIGARGVQIQRSQSHPGTLSEPLGGPASVVKSLYSMDGLLGRLPRRLTLFYLLAVSPQEALQARHPRDAEVSDRVVDRIALTLGQLDIADIDETGQPSQYPSPSSDYAYVPSSPFEVFLVVLLALPSIAFIIYLLVVLYRCVCSRNYAEWRSSWGADGQGAGDYHQQQVVLEALPLRLSGHSQQVECLQTDGQLLVSCCLAGQVRVWDAVTGDCVRVINRGTATPSPRASREDVHSDYGSGGSPPSRGERHLEQMAKRLSTPQLAQSDHQLTPTVDLTFSSRPAAAPAAADAPYDFSRFLAAREPSEDPGPAPAPRRTHRRVWSAGSAVAGAARDEDRAGAPPERGAIWCMDCSDGLLAVGCSDGSVEVWDAATGALKLVHSEVAVPVTHVRLVGARLVVARFNGTVHILTMQAVQQGVPIDWGYYSCSRPRLPTGGDELRWEAVTQLRWAGLSTARAHQQLITVLECCGGRIVTGSLDHMLRVTRLEDGSPVHTLHGHYGTVTALFVDRCRSEPATAGSGSAEGTLSVWDLTSGLCLYSVPAHDGAVTSLNCNASYILSTGGDERLCVWERFQGHLISKIALSHAYCSQVILLTSNLFVTSRQGSLMVWDLELGEPVRLVRLGDRDSSVFVRQMTPVGDAIVCDYGSELRIVRFPPVSAHQKKEH</sequence>
<dbReference type="Pfam" id="PF24017">
    <property type="entry name" value="Beta-prop_SCAP"/>
    <property type="match status" value="1"/>
</dbReference>
<comment type="function">
    <text evidence="19">Escort protein required for cholesterol as well as lipid homeostasis. Regulates export of the SCAP-SREBP complex from the endoplasmic reticulum to the Golgi upon low cholesterol, thereby regulating the processing of sterol regulatory element-binding proteins (SREBPs) SREBF1/SREBP1 and SREBF2/SREBP2. At high sterol concentrations, formation of a ternary complex with INSIG (INSIG1 or INSIG2) leads to mask the ER export signal in SCAP, promoting retention of the complex in the endoplasmic reticulum. Low sterol concentrations trigger release of INSIG, a conformational change in the SSD domain of SCAP, unmasking of the ER export signal, promoting recruitment into COPII-coated vesicles and transport of the SCAP-SREBP to the Golgi: in the Golgi, SREBPs are then processed, releasing the transcription factor fragment of SREBPs from the membrane, its import into the nucleus and up-regulation of LDLR, INSIG1 and the mevalonate pathway. Binds cholesterol via its SSD domain.</text>
</comment>
<evidence type="ECO:0000256" key="18">
    <source>
        <dbReference type="ARBA" id="ARBA00023221"/>
    </source>
</evidence>
<keyword evidence="16" id="KW-1207">Sterol metabolism</keyword>
<evidence type="ECO:0000256" key="6">
    <source>
        <dbReference type="ARBA" id="ARBA00022548"/>
    </source>
</evidence>
<feature type="region of interest" description="Disordered" evidence="21">
    <location>
        <begin position="767"/>
        <end position="786"/>
    </location>
</feature>
<dbReference type="EMBL" id="VIIS01001092">
    <property type="protein sequence ID" value="KAF0302116.1"/>
    <property type="molecule type" value="Genomic_DNA"/>
</dbReference>
<evidence type="ECO:0000256" key="16">
    <source>
        <dbReference type="ARBA" id="ARBA00023166"/>
    </source>
</evidence>
<feature type="transmembrane region" description="Helical" evidence="22">
    <location>
        <begin position="392"/>
        <end position="410"/>
    </location>
</feature>
<evidence type="ECO:0000256" key="19">
    <source>
        <dbReference type="ARBA" id="ARBA00045958"/>
    </source>
</evidence>
<feature type="repeat" description="WD" evidence="20">
    <location>
        <begin position="642"/>
        <end position="681"/>
    </location>
</feature>
<dbReference type="GO" id="GO:0012507">
    <property type="term" value="C:ER to Golgi transport vesicle membrane"/>
    <property type="evidence" value="ECO:0007669"/>
    <property type="project" value="UniProtKB-SubCell"/>
</dbReference>
<dbReference type="InterPro" id="IPR030225">
    <property type="entry name" value="SCAP"/>
</dbReference>
<evidence type="ECO:0000256" key="2">
    <source>
        <dbReference type="ARBA" id="ARBA00004557"/>
    </source>
</evidence>
<comment type="caution">
    <text evidence="24">The sequence shown here is derived from an EMBL/GenBank/DDBJ whole genome shotgun (WGS) entry which is preliminary data.</text>
</comment>
<comment type="subcellular location">
    <subcellularLocation>
        <location evidence="2">Cytoplasmic vesicle</location>
        <location evidence="2">COPII-coated vesicle membrane</location>
        <topology evidence="2">Multi-pass membrane protein</topology>
    </subcellularLocation>
    <subcellularLocation>
        <location evidence="1">Endoplasmic reticulum membrane</location>
        <topology evidence="1">Multi-pass membrane protein</topology>
    </subcellularLocation>
    <subcellularLocation>
        <location evidence="3">Golgi apparatus membrane</location>
        <topology evidence="3">Multi-pass membrane protein</topology>
    </subcellularLocation>
</comment>
<evidence type="ECO:0000256" key="20">
    <source>
        <dbReference type="PROSITE-ProRule" id="PRU00221"/>
    </source>
</evidence>
<dbReference type="EMBL" id="VIIS01001092">
    <property type="protein sequence ID" value="KAF0302115.1"/>
    <property type="molecule type" value="Genomic_DNA"/>
</dbReference>
<dbReference type="Pfam" id="PF24006">
    <property type="entry name" value="SCAP_N"/>
    <property type="match status" value="1"/>
</dbReference>
<dbReference type="InterPro" id="IPR000731">
    <property type="entry name" value="SSD"/>
</dbReference>
<dbReference type="OrthoDB" id="361494at2759"/>
<keyword evidence="8 22" id="KW-0812">Transmembrane</keyword>
<evidence type="ECO:0000256" key="21">
    <source>
        <dbReference type="SAM" id="MobiDB-lite"/>
    </source>
</evidence>
<dbReference type="InterPro" id="IPR015943">
    <property type="entry name" value="WD40/YVTN_repeat-like_dom_sf"/>
</dbReference>
<feature type="transmembrane region" description="Helical" evidence="22">
    <location>
        <begin position="416"/>
        <end position="436"/>
    </location>
</feature>
<evidence type="ECO:0000256" key="17">
    <source>
        <dbReference type="ARBA" id="ARBA00023180"/>
    </source>
</evidence>
<keyword evidence="11 22" id="KW-1133">Transmembrane helix</keyword>
<accession>A0A6A4W6N4</accession>
<dbReference type="SMART" id="SM00320">
    <property type="entry name" value="WD40"/>
    <property type="match status" value="6"/>
</dbReference>
<evidence type="ECO:0000256" key="1">
    <source>
        <dbReference type="ARBA" id="ARBA00004477"/>
    </source>
</evidence>
<dbReference type="GO" id="GO:0000139">
    <property type="term" value="C:Golgi membrane"/>
    <property type="evidence" value="ECO:0007669"/>
    <property type="project" value="UniProtKB-SubCell"/>
</dbReference>
<dbReference type="InterPro" id="IPR057041">
    <property type="entry name" value="SCAP_N"/>
</dbReference>
<keyword evidence="18" id="KW-0753">Steroid metabolism</keyword>
<keyword evidence="6" id="KW-0153">Cholesterol metabolism</keyword>
<keyword evidence="13" id="KW-0443">Lipid metabolism</keyword>
<dbReference type="PROSITE" id="PS50156">
    <property type="entry name" value="SSD"/>
    <property type="match status" value="1"/>
</dbReference>
<protein>
    <recommendedName>
        <fullName evidence="5">Sterol regulatory element-binding protein cleavage-activating protein</fullName>
    </recommendedName>
</protein>
<evidence type="ECO:0000256" key="15">
    <source>
        <dbReference type="ARBA" id="ARBA00023136"/>
    </source>
</evidence>
<evidence type="ECO:0000256" key="3">
    <source>
        <dbReference type="ARBA" id="ARBA00004653"/>
    </source>
</evidence>
<dbReference type="InterPro" id="IPR036322">
    <property type="entry name" value="WD40_repeat_dom_sf"/>
</dbReference>
<dbReference type="PROSITE" id="PS50082">
    <property type="entry name" value="WD_REPEATS_2"/>
    <property type="match status" value="1"/>
</dbReference>
<evidence type="ECO:0000256" key="13">
    <source>
        <dbReference type="ARBA" id="ARBA00023098"/>
    </source>
</evidence>
<dbReference type="Pfam" id="PF12349">
    <property type="entry name" value="Sterol-sensing"/>
    <property type="match status" value="1"/>
</dbReference>
<dbReference type="InterPro" id="IPR001680">
    <property type="entry name" value="WD40_rpt"/>
</dbReference>
<dbReference type="GO" id="GO:0032933">
    <property type="term" value="P:SREBP signaling pathway"/>
    <property type="evidence" value="ECO:0007669"/>
    <property type="project" value="InterPro"/>
</dbReference>
<gene>
    <name evidence="24" type="primary">SCAP_1</name>
    <name evidence="24" type="ORF">FJT64_025796</name>
</gene>
<evidence type="ECO:0000256" key="9">
    <source>
        <dbReference type="ARBA" id="ARBA00022737"/>
    </source>
</evidence>
<evidence type="ECO:0000256" key="8">
    <source>
        <dbReference type="ARBA" id="ARBA00022692"/>
    </source>
</evidence>
<dbReference type="GO" id="GO:0045540">
    <property type="term" value="P:regulation of cholesterol biosynthetic process"/>
    <property type="evidence" value="ECO:0007669"/>
    <property type="project" value="TreeGrafter"/>
</dbReference>
<reference evidence="24 25" key="1">
    <citation type="submission" date="2019-07" db="EMBL/GenBank/DDBJ databases">
        <title>Draft genome assembly of a fouling barnacle, Amphibalanus amphitrite (Darwin, 1854): The first reference genome for Thecostraca.</title>
        <authorList>
            <person name="Kim W."/>
        </authorList>
    </citation>
    <scope>NUCLEOTIDE SEQUENCE [LARGE SCALE GENOMIC DNA]</scope>
    <source>
        <strain evidence="24">SNU_AA5</strain>
        <tissue evidence="24">Soma without cirri and trophi</tissue>
    </source>
</reference>
<dbReference type="SUPFAM" id="SSF50978">
    <property type="entry name" value="WD40 repeat-like"/>
    <property type="match status" value="1"/>
</dbReference>
<dbReference type="PANTHER" id="PTHR46378:SF1">
    <property type="entry name" value="STEROL REGULATORY ELEMENT-BINDING PROTEIN CLEAVAGE-ACTIVATING PROTEIN"/>
    <property type="match status" value="1"/>
</dbReference>
<dbReference type="InterPro" id="IPR053958">
    <property type="entry name" value="HMGCR/SNAP/NPC1-like_SSD"/>
</dbReference>
<evidence type="ECO:0000256" key="12">
    <source>
        <dbReference type="ARBA" id="ARBA00023034"/>
    </source>
</evidence>
<keyword evidence="17" id="KW-0325">Glycoprotein</keyword>
<dbReference type="Proteomes" id="UP000440578">
    <property type="component" value="Unassembled WGS sequence"/>
</dbReference>
<dbReference type="GO" id="GO:0032936">
    <property type="term" value="C:SREBP-SCAP complex"/>
    <property type="evidence" value="ECO:0007669"/>
    <property type="project" value="TreeGrafter"/>
</dbReference>
<keyword evidence="25" id="KW-1185">Reference proteome</keyword>
<dbReference type="GO" id="GO:0008203">
    <property type="term" value="P:cholesterol metabolic process"/>
    <property type="evidence" value="ECO:0007669"/>
    <property type="project" value="UniProtKB-KW"/>
</dbReference>
<evidence type="ECO:0000256" key="22">
    <source>
        <dbReference type="SAM" id="Phobius"/>
    </source>
</evidence>
<evidence type="ECO:0000259" key="23">
    <source>
        <dbReference type="PROSITE" id="PS50156"/>
    </source>
</evidence>
<evidence type="ECO:0000313" key="24">
    <source>
        <dbReference type="EMBL" id="KAF0302115.1"/>
    </source>
</evidence>
<dbReference type="PANTHER" id="PTHR46378">
    <property type="entry name" value="STEROL REGULATORY ELEMENT-BINDING PROTEIN CLEAVAGE-ACTIVATING PROTEIN"/>
    <property type="match status" value="1"/>
</dbReference>
<dbReference type="GO" id="GO:0032934">
    <property type="term" value="F:sterol binding"/>
    <property type="evidence" value="ECO:0007669"/>
    <property type="project" value="InterPro"/>
</dbReference>
<dbReference type="InterPro" id="IPR057042">
    <property type="entry name" value="Beta-prop_SCAP"/>
</dbReference>
<keyword evidence="7 20" id="KW-0853">WD repeat</keyword>
<evidence type="ECO:0000256" key="10">
    <source>
        <dbReference type="ARBA" id="ARBA00022824"/>
    </source>
</evidence>
<evidence type="ECO:0000256" key="14">
    <source>
        <dbReference type="ARBA" id="ARBA00023121"/>
    </source>
</evidence>
<name>A0A6A4W6N4_AMPAM</name>
<feature type="transmembrane region" description="Helical" evidence="22">
    <location>
        <begin position="344"/>
        <end position="364"/>
    </location>
</feature>
<feature type="transmembrane region" description="Helical" evidence="22">
    <location>
        <begin position="309"/>
        <end position="332"/>
    </location>
</feature>